<organism evidence="3 4">
    <name type="scientific">Nonomuraea cavernae</name>
    <dbReference type="NCBI Taxonomy" id="2045107"/>
    <lineage>
        <taxon>Bacteria</taxon>
        <taxon>Bacillati</taxon>
        <taxon>Actinomycetota</taxon>
        <taxon>Actinomycetes</taxon>
        <taxon>Streptosporangiales</taxon>
        <taxon>Streptosporangiaceae</taxon>
        <taxon>Nonomuraea</taxon>
    </lineage>
</organism>
<evidence type="ECO:0000259" key="2">
    <source>
        <dbReference type="Pfam" id="PF12680"/>
    </source>
</evidence>
<dbReference type="EMBL" id="BMNH01000011">
    <property type="protein sequence ID" value="GGO72283.1"/>
    <property type="molecule type" value="Genomic_DNA"/>
</dbReference>
<gene>
    <name evidence="3" type="ORF">GCM10012289_39970</name>
</gene>
<dbReference type="Proteomes" id="UP000646523">
    <property type="component" value="Unassembled WGS sequence"/>
</dbReference>
<dbReference type="Pfam" id="PF12680">
    <property type="entry name" value="SnoaL_2"/>
    <property type="match status" value="1"/>
</dbReference>
<comment type="caution">
    <text evidence="3">The sequence shown here is derived from an EMBL/GenBank/DDBJ whole genome shotgun (WGS) entry which is preliminary data.</text>
</comment>
<dbReference type="SUPFAM" id="SSF54427">
    <property type="entry name" value="NTF2-like"/>
    <property type="match status" value="1"/>
</dbReference>
<evidence type="ECO:0000313" key="3">
    <source>
        <dbReference type="EMBL" id="GGO72283.1"/>
    </source>
</evidence>
<dbReference type="InterPro" id="IPR032710">
    <property type="entry name" value="NTF2-like_dom_sf"/>
</dbReference>
<evidence type="ECO:0000313" key="4">
    <source>
        <dbReference type="Proteomes" id="UP000646523"/>
    </source>
</evidence>
<dbReference type="InterPro" id="IPR037401">
    <property type="entry name" value="SnoaL-like"/>
</dbReference>
<reference evidence="3" key="2">
    <citation type="submission" date="2020-09" db="EMBL/GenBank/DDBJ databases">
        <authorList>
            <person name="Sun Q."/>
            <person name="Zhou Y."/>
        </authorList>
    </citation>
    <scope>NUCLEOTIDE SEQUENCE</scope>
    <source>
        <strain evidence="3">CGMCC 4.7368</strain>
    </source>
</reference>
<protein>
    <recommendedName>
        <fullName evidence="2">SnoaL-like domain-containing protein</fullName>
    </recommendedName>
</protein>
<sequence length="184" mass="20031">MPLHRIRQHPALDPLRGHPDGRVRRAGGGGVMSGGTGAAVAVVEDFLAALGRGDRDAAARHLADGAVMIFPGGRRHTTLDELAAASAIRYRHVDKHREEYEAFTDEAGDVVVWSMGTLFGENNAGVRYDGVRYVDRFRLRDGKIVEQRVWNDLAQSGVLDARAETEIEPQWRARASGGEPAPPS</sequence>
<accession>A0A917Z181</accession>
<proteinExistence type="predicted"/>
<dbReference type="Gene3D" id="3.10.450.50">
    <property type="match status" value="1"/>
</dbReference>
<keyword evidence="4" id="KW-1185">Reference proteome</keyword>
<reference evidence="3" key="1">
    <citation type="journal article" date="2014" name="Int. J. Syst. Evol. Microbiol.">
        <title>Complete genome sequence of Corynebacterium casei LMG S-19264T (=DSM 44701T), isolated from a smear-ripened cheese.</title>
        <authorList>
            <consortium name="US DOE Joint Genome Institute (JGI-PGF)"/>
            <person name="Walter F."/>
            <person name="Albersmeier A."/>
            <person name="Kalinowski J."/>
            <person name="Ruckert C."/>
        </authorList>
    </citation>
    <scope>NUCLEOTIDE SEQUENCE</scope>
    <source>
        <strain evidence="3">CGMCC 4.7368</strain>
    </source>
</reference>
<feature type="region of interest" description="Disordered" evidence="1">
    <location>
        <begin position="1"/>
        <end position="30"/>
    </location>
</feature>
<feature type="domain" description="SnoaL-like" evidence="2">
    <location>
        <begin position="43"/>
        <end position="146"/>
    </location>
</feature>
<name>A0A917Z181_9ACTN</name>
<dbReference type="AlphaFoldDB" id="A0A917Z181"/>
<evidence type="ECO:0000256" key="1">
    <source>
        <dbReference type="SAM" id="MobiDB-lite"/>
    </source>
</evidence>